<dbReference type="InterPro" id="IPR011009">
    <property type="entry name" value="Kinase-like_dom_sf"/>
</dbReference>
<dbReference type="EMBL" id="PDOD01000001">
    <property type="protein sequence ID" value="PYZ94898.1"/>
    <property type="molecule type" value="Genomic_DNA"/>
</dbReference>
<protein>
    <recommendedName>
        <fullName evidence="3">Aminoglycoside phosphotransferase domain-containing protein</fullName>
    </recommendedName>
</protein>
<name>A0A323TJ86_9BACI</name>
<proteinExistence type="predicted"/>
<dbReference type="AlphaFoldDB" id="A0A323TJ86"/>
<accession>A0A323TJ86</accession>
<comment type="caution">
    <text evidence="1">The sequence shown here is derived from an EMBL/GenBank/DDBJ whole genome shotgun (WGS) entry which is preliminary data.</text>
</comment>
<evidence type="ECO:0000313" key="2">
    <source>
        <dbReference type="Proteomes" id="UP000248214"/>
    </source>
</evidence>
<evidence type="ECO:0008006" key="3">
    <source>
        <dbReference type="Google" id="ProtNLM"/>
    </source>
</evidence>
<evidence type="ECO:0000313" key="1">
    <source>
        <dbReference type="EMBL" id="PYZ94898.1"/>
    </source>
</evidence>
<sequence>MEIKMNIKEIIKELIHNNIIQSRTTEYEKLNGGTVSELYLLHNCDGTKFVVKLNEKQILKSEVYFLDFYKNLNLLPNLLFVEQSYNYIVYSFISGTTNFTVKNKQEMLKILRLYPYNLLSHLTHP</sequence>
<gene>
    <name evidence="1" type="ORF">CR194_05080</name>
</gene>
<dbReference type="Proteomes" id="UP000248214">
    <property type="component" value="Unassembled WGS sequence"/>
</dbReference>
<reference evidence="1 2" key="1">
    <citation type="submission" date="2017-10" db="EMBL/GenBank/DDBJ databases">
        <title>Bacillus sp. nov., a halophilic bacterium isolated from a Keqin Lake.</title>
        <authorList>
            <person name="Wang H."/>
        </authorList>
    </citation>
    <scope>NUCLEOTIDE SEQUENCE [LARGE SCALE GENOMIC DNA]</scope>
    <source>
        <strain evidence="1 2">KQ-12</strain>
    </source>
</reference>
<dbReference type="SUPFAM" id="SSF56112">
    <property type="entry name" value="Protein kinase-like (PK-like)"/>
    <property type="match status" value="1"/>
</dbReference>
<organism evidence="1 2">
    <name type="scientific">Salipaludibacillus keqinensis</name>
    <dbReference type="NCBI Taxonomy" id="2045207"/>
    <lineage>
        <taxon>Bacteria</taxon>
        <taxon>Bacillati</taxon>
        <taxon>Bacillota</taxon>
        <taxon>Bacilli</taxon>
        <taxon>Bacillales</taxon>
        <taxon>Bacillaceae</taxon>
    </lineage>
</organism>
<keyword evidence="2" id="KW-1185">Reference proteome</keyword>